<dbReference type="AlphaFoldDB" id="A0A1F7WJB4"/>
<evidence type="ECO:0000313" key="1">
    <source>
        <dbReference type="EMBL" id="OGM02916.1"/>
    </source>
</evidence>
<organism evidence="1 2">
    <name type="scientific">Candidatus Wallbacteria bacterium GWC2_49_35</name>
    <dbReference type="NCBI Taxonomy" id="1817813"/>
    <lineage>
        <taxon>Bacteria</taxon>
        <taxon>Candidatus Walliibacteriota</taxon>
    </lineage>
</organism>
<reference evidence="1 2" key="1">
    <citation type="journal article" date="2016" name="Nat. Commun.">
        <title>Thousands of microbial genomes shed light on interconnected biogeochemical processes in an aquifer system.</title>
        <authorList>
            <person name="Anantharaman K."/>
            <person name="Brown C.T."/>
            <person name="Hug L.A."/>
            <person name="Sharon I."/>
            <person name="Castelle C.J."/>
            <person name="Probst A.J."/>
            <person name="Thomas B.C."/>
            <person name="Singh A."/>
            <person name="Wilkins M.J."/>
            <person name="Karaoz U."/>
            <person name="Brodie E.L."/>
            <person name="Williams K.H."/>
            <person name="Hubbard S.S."/>
            <person name="Banfield J.F."/>
        </authorList>
    </citation>
    <scope>NUCLEOTIDE SEQUENCE [LARGE SCALE GENOMIC DNA]</scope>
</reference>
<accession>A0A1F7WJB4</accession>
<evidence type="ECO:0000313" key="2">
    <source>
        <dbReference type="Proteomes" id="UP000178735"/>
    </source>
</evidence>
<sequence length="448" mass="49844">MKLKNASPGLRNPFLLFILTVFFAWGFQLSPAAAGDDDPAYNQQRKPYSCFMKSLGNMTQGDLKDINAISALLPKKSLADDETAKLNGYGAMIYEKYKAEIDALIKDYDNIAGSKNPVPSEAQFAAARIGDKIIDFSYTRSLARAMIAVARYLQSEKRHEEALKLTFIVWRFGQIITNGDGGVPSLIMSMIGMAVKNIAAEGNFTRSLTGGSFETKFYDDFSAALLKTNDDEMDMKAIMNCERRTMINVFEYEVFIKNNTKSEYSNLLGRLSDSTLIESKKYTIGIFNDCYDSVAVWLTDHAAEPYIVKGLIEKQAAEISKNGQPTVWNFFNPSKAVGNILLAIAIPNSSRAYDHFLRAKLYPYGAAVVSKILSGVKKGEVVPRTINEIEEICGFKLPPDCFNDKKGALVYKPAGDNFVLYSYGLNYADDNASEKDDIILFSIPKNYK</sequence>
<dbReference type="EMBL" id="MGFH01000196">
    <property type="protein sequence ID" value="OGM02916.1"/>
    <property type="molecule type" value="Genomic_DNA"/>
</dbReference>
<dbReference type="Proteomes" id="UP000178735">
    <property type="component" value="Unassembled WGS sequence"/>
</dbReference>
<gene>
    <name evidence="1" type="ORF">A2008_11445</name>
</gene>
<protein>
    <submittedName>
        <fullName evidence="1">Uncharacterized protein</fullName>
    </submittedName>
</protein>
<comment type="caution">
    <text evidence="1">The sequence shown here is derived from an EMBL/GenBank/DDBJ whole genome shotgun (WGS) entry which is preliminary data.</text>
</comment>
<proteinExistence type="predicted"/>
<name>A0A1F7WJB4_9BACT</name>